<dbReference type="AlphaFoldDB" id="A0A830H8L1"/>
<keyword evidence="6 9" id="KW-0067">ATP-binding</keyword>
<dbReference type="InterPro" id="IPR004667">
    <property type="entry name" value="ADP_ATP_car_bac_type"/>
</dbReference>
<dbReference type="SUPFAM" id="SSF103473">
    <property type="entry name" value="MFS general substrate transporter"/>
    <property type="match status" value="1"/>
</dbReference>
<evidence type="ECO:0000256" key="8">
    <source>
        <dbReference type="ARBA" id="ARBA00023136"/>
    </source>
</evidence>
<dbReference type="GO" id="GO:0031969">
    <property type="term" value="C:chloroplast membrane"/>
    <property type="evidence" value="ECO:0007669"/>
    <property type="project" value="UniProtKB-SubCell"/>
</dbReference>
<dbReference type="NCBIfam" id="TIGR00769">
    <property type="entry name" value="AAA"/>
    <property type="match status" value="1"/>
</dbReference>
<feature type="transmembrane region" description="Helical" evidence="9">
    <location>
        <begin position="166"/>
        <end position="184"/>
    </location>
</feature>
<evidence type="ECO:0000256" key="4">
    <source>
        <dbReference type="ARBA" id="ARBA00022692"/>
    </source>
</evidence>
<keyword evidence="5 9" id="KW-0547">Nucleotide-binding</keyword>
<feature type="transmembrane region" description="Helical" evidence="9">
    <location>
        <begin position="134"/>
        <end position="154"/>
    </location>
</feature>
<evidence type="ECO:0000256" key="6">
    <source>
        <dbReference type="ARBA" id="ARBA00022840"/>
    </source>
</evidence>
<feature type="transmembrane region" description="Helical" evidence="9">
    <location>
        <begin position="64"/>
        <end position="85"/>
    </location>
</feature>
<keyword evidence="11" id="KW-1185">Reference proteome</keyword>
<evidence type="ECO:0000256" key="1">
    <source>
        <dbReference type="ARBA" id="ARBA00004141"/>
    </source>
</evidence>
<evidence type="ECO:0000256" key="5">
    <source>
        <dbReference type="ARBA" id="ARBA00022741"/>
    </source>
</evidence>
<proteinExistence type="inferred from homology"/>
<evidence type="ECO:0000256" key="2">
    <source>
        <dbReference type="ARBA" id="ARBA00007127"/>
    </source>
</evidence>
<keyword evidence="9" id="KW-0150">Chloroplast</keyword>
<dbReference type="EMBL" id="BNJQ01000001">
    <property type="protein sequence ID" value="GHP01467.1"/>
    <property type="molecule type" value="Genomic_DNA"/>
</dbReference>
<comment type="subcellular location">
    <subcellularLocation>
        <location evidence="1">Membrane</location>
        <topology evidence="1">Multi-pass membrane protein</topology>
    </subcellularLocation>
    <subcellularLocation>
        <location evidence="9">Plastid</location>
        <location evidence="9">Chloroplast membrane</location>
        <topology evidence="9">Multi-pass membrane protein</topology>
    </subcellularLocation>
</comment>
<reference evidence="10" key="1">
    <citation type="submission" date="2020-10" db="EMBL/GenBank/DDBJ databases">
        <title>Unveiling of a novel bifunctional photoreceptor, Dualchrome1, isolated from a cosmopolitan green alga.</title>
        <authorList>
            <person name="Suzuki S."/>
            <person name="Kawachi M."/>
        </authorList>
    </citation>
    <scope>NUCLEOTIDE SEQUENCE</scope>
    <source>
        <strain evidence="10">NIES 2893</strain>
    </source>
</reference>
<comment type="caution">
    <text evidence="10">The sequence shown here is derived from an EMBL/GenBank/DDBJ whole genome shotgun (WGS) entry which is preliminary data.</text>
</comment>
<evidence type="ECO:0000313" key="10">
    <source>
        <dbReference type="EMBL" id="GHP01467.1"/>
    </source>
</evidence>
<dbReference type="InterPro" id="IPR036259">
    <property type="entry name" value="MFS_trans_sf"/>
</dbReference>
<dbReference type="GO" id="GO:0005471">
    <property type="term" value="F:ATP:ADP antiporter activity"/>
    <property type="evidence" value="ECO:0007669"/>
    <property type="project" value="InterPro"/>
</dbReference>
<keyword evidence="7 9" id="KW-1133">Transmembrane helix</keyword>
<keyword evidence="4 9" id="KW-0812">Transmembrane</keyword>
<gene>
    <name evidence="10" type="ORF">PPROV_000022300</name>
</gene>
<keyword evidence="8 9" id="KW-0472">Membrane</keyword>
<feature type="transmembrane region" description="Helical" evidence="9">
    <location>
        <begin position="105"/>
        <end position="122"/>
    </location>
</feature>
<dbReference type="Proteomes" id="UP000660262">
    <property type="component" value="Unassembled WGS sequence"/>
</dbReference>
<feature type="transmembrane region" description="Helical" evidence="9">
    <location>
        <begin position="402"/>
        <end position="421"/>
    </location>
</feature>
<keyword evidence="3 9" id="KW-0813">Transport</keyword>
<feature type="transmembrane region" description="Helical" evidence="9">
    <location>
        <begin position="427"/>
        <end position="447"/>
    </location>
</feature>
<accession>A0A830H8L1</accession>
<feature type="transmembrane region" description="Helical" evidence="9">
    <location>
        <begin position="191"/>
        <end position="211"/>
    </location>
</feature>
<organism evidence="10 11">
    <name type="scientific">Pycnococcus provasolii</name>
    <dbReference type="NCBI Taxonomy" id="41880"/>
    <lineage>
        <taxon>Eukaryota</taxon>
        <taxon>Viridiplantae</taxon>
        <taxon>Chlorophyta</taxon>
        <taxon>Pseudoscourfieldiophyceae</taxon>
        <taxon>Pseudoscourfieldiales</taxon>
        <taxon>Pycnococcaceae</taxon>
        <taxon>Pycnococcus</taxon>
    </lineage>
</organism>
<name>A0A830H8L1_9CHLO</name>
<feature type="transmembrane region" description="Helical" evidence="9">
    <location>
        <begin position="223"/>
        <end position="246"/>
    </location>
</feature>
<keyword evidence="9" id="KW-0934">Plastid</keyword>
<comment type="similarity">
    <text evidence="2 9">Belongs to the ADP/ATP translocase tlc family.</text>
</comment>
<dbReference type="OrthoDB" id="2190844at2759"/>
<feature type="transmembrane region" description="Helical" evidence="9">
    <location>
        <begin position="365"/>
        <end position="390"/>
    </location>
</feature>
<protein>
    <recommendedName>
        <fullName evidence="9">ADP,ATP carrier protein</fullName>
    </recommendedName>
</protein>
<evidence type="ECO:0000256" key="7">
    <source>
        <dbReference type="ARBA" id="ARBA00022989"/>
    </source>
</evidence>
<sequence length="564" mass="60470">MAAMPNVPCSKRRDAAVARCSNHLARSSSTTDAAAGGTITTHAALGLGAAKRSLDRALAPYDGLWSRVLPMTLLFGVMSFCNCILDATKDTLVVTAFGGAEQIPWLTVWAVLPLSIVVLAVYSVASQRMFGRGLFYVSLAPFVAFFAVFTFVLYPNHASLHPHALITQLTATLPPGLTGLLAIIDNWTYTLFYAFAELWGDVVLSLLFWAYANDTTTLEDAALVYPLFGIGANIAQYVGGVLLCFVRTAVPVTATRSADAAWDIQLRILMSCVLVGSAVLCGIYEFTRKRNKADEMERVKSESRELEEKSSKPAVSLGESLGMLVRSPQIQCLTVMALAQGITANVFQVAWKGQMRDIFPLPADYSAFMGVVSTWQAVVTCICMLGAPYIFRKWGWAKTTALTPWVILWAGGAWMAASAWLPGVTSSMMGVPMLSILCMAGAAVYVFEKATKFSVFKPAEEMVYIGLDENAKTRGKASVDILGGQLGKSGGSVLIQGLLLCSTTGHLAGALPVLFTVHTIVAGMWIAAVSALAFHHGDLLDALTSVDDDDKDTADLVCDLQQPA</sequence>
<dbReference type="GO" id="GO:0005524">
    <property type="term" value="F:ATP binding"/>
    <property type="evidence" value="ECO:0007669"/>
    <property type="project" value="UniProtKB-KW"/>
</dbReference>
<dbReference type="PANTHER" id="PTHR31187:SF1">
    <property type="entry name" value="ADP,ATP CARRIER PROTEIN 1"/>
    <property type="match status" value="1"/>
</dbReference>
<dbReference type="PANTHER" id="PTHR31187">
    <property type="match status" value="1"/>
</dbReference>
<evidence type="ECO:0000313" key="11">
    <source>
        <dbReference type="Proteomes" id="UP000660262"/>
    </source>
</evidence>
<dbReference type="Pfam" id="PF03219">
    <property type="entry name" value="TLC"/>
    <property type="match status" value="1"/>
</dbReference>
<evidence type="ECO:0000256" key="3">
    <source>
        <dbReference type="ARBA" id="ARBA00022448"/>
    </source>
</evidence>
<feature type="transmembrane region" description="Helical" evidence="9">
    <location>
        <begin position="266"/>
        <end position="286"/>
    </location>
</feature>
<evidence type="ECO:0000256" key="9">
    <source>
        <dbReference type="RuleBase" id="RU363121"/>
    </source>
</evidence>